<reference evidence="6" key="1">
    <citation type="submission" date="2020-09" db="EMBL/GenBank/DDBJ databases">
        <title>New species isolated from human feces.</title>
        <authorList>
            <person name="Kitahara M."/>
            <person name="Shigeno Y."/>
            <person name="Shime M."/>
            <person name="Matsumoto Y."/>
            <person name="Nakamura S."/>
            <person name="Motooka D."/>
            <person name="Fukuoka S."/>
            <person name="Nishikawa H."/>
            <person name="Benno Y."/>
        </authorList>
    </citation>
    <scope>NUCLEOTIDE SEQUENCE</scope>
    <source>
        <strain evidence="6">MM35</strain>
    </source>
</reference>
<dbReference type="Gene3D" id="3.90.550.10">
    <property type="entry name" value="Spore Coat Polysaccharide Biosynthesis Protein SpsA, Chain A"/>
    <property type="match status" value="1"/>
</dbReference>
<keyword evidence="4" id="KW-0472">Membrane</keyword>
<sequence>MYDGIKLFLEWVGYFFIAYLIGYSTFLFLSVIVGSLDLYKRNRQEKFKSILPSDYYLPISIIVPAHNEEITVVDTVRSLLALDYRSYEIIVVDDGSSDATSEVLAEAFDMHLVHRPIRRQINCQREEYVYETRTQKVPVTLIRKKNGGKADALNMGINAANFPYFICMDADSVLQYDSLRRIA</sequence>
<keyword evidence="7" id="KW-1185">Reference proteome</keyword>
<keyword evidence="3" id="KW-0808">Transferase</keyword>
<feature type="domain" description="Glycosyltransferase 2-like" evidence="5">
    <location>
        <begin position="60"/>
        <end position="119"/>
    </location>
</feature>
<dbReference type="InterPro" id="IPR001173">
    <property type="entry name" value="Glyco_trans_2-like"/>
</dbReference>
<organism evidence="6 7">
    <name type="scientific">Vescimonas fastidiosa</name>
    <dbReference type="NCBI Taxonomy" id="2714353"/>
    <lineage>
        <taxon>Bacteria</taxon>
        <taxon>Bacillati</taxon>
        <taxon>Bacillota</taxon>
        <taxon>Clostridia</taxon>
        <taxon>Eubacteriales</taxon>
        <taxon>Oscillospiraceae</taxon>
        <taxon>Vescimonas</taxon>
    </lineage>
</organism>
<dbReference type="SUPFAM" id="SSF53448">
    <property type="entry name" value="Nucleotide-diphospho-sugar transferases"/>
    <property type="match status" value="1"/>
</dbReference>
<gene>
    <name evidence="6" type="ORF">MM35RIKEN_13360</name>
</gene>
<dbReference type="KEGG" id="vfa:MM35RIKEN_13360"/>
<comment type="similarity">
    <text evidence="1">Belongs to the glycosyltransferase 2 family.</text>
</comment>
<dbReference type="Proteomes" id="UP000681343">
    <property type="component" value="Chromosome"/>
</dbReference>
<feature type="domain" description="Glycosyltransferase 2-like" evidence="5">
    <location>
        <begin position="134"/>
        <end position="182"/>
    </location>
</feature>
<dbReference type="AlphaFoldDB" id="A0A810PTM7"/>
<dbReference type="Pfam" id="PF00535">
    <property type="entry name" value="Glycos_transf_2"/>
    <property type="match status" value="2"/>
</dbReference>
<dbReference type="InterPro" id="IPR029044">
    <property type="entry name" value="Nucleotide-diphossugar_trans"/>
</dbReference>
<dbReference type="EMBL" id="AP023415">
    <property type="protein sequence ID" value="BCK79144.1"/>
    <property type="molecule type" value="Genomic_DNA"/>
</dbReference>
<evidence type="ECO:0000259" key="5">
    <source>
        <dbReference type="Pfam" id="PF00535"/>
    </source>
</evidence>
<keyword evidence="4" id="KW-0812">Transmembrane</keyword>
<keyword evidence="4" id="KW-1133">Transmembrane helix</keyword>
<evidence type="ECO:0000313" key="7">
    <source>
        <dbReference type="Proteomes" id="UP000681343"/>
    </source>
</evidence>
<dbReference type="RefSeq" id="WP_228738100.1">
    <property type="nucleotide sequence ID" value="NZ_AP023415.1"/>
</dbReference>
<evidence type="ECO:0000256" key="1">
    <source>
        <dbReference type="ARBA" id="ARBA00006739"/>
    </source>
</evidence>
<evidence type="ECO:0000256" key="4">
    <source>
        <dbReference type="SAM" id="Phobius"/>
    </source>
</evidence>
<name>A0A810PTM7_9FIRM</name>
<evidence type="ECO:0000256" key="3">
    <source>
        <dbReference type="ARBA" id="ARBA00022679"/>
    </source>
</evidence>
<feature type="transmembrane region" description="Helical" evidence="4">
    <location>
        <begin position="12"/>
        <end position="39"/>
    </location>
</feature>
<evidence type="ECO:0000313" key="6">
    <source>
        <dbReference type="EMBL" id="BCK79144.1"/>
    </source>
</evidence>
<dbReference type="PANTHER" id="PTHR43630:SF1">
    <property type="entry name" value="POLY-BETA-1,6-N-ACETYL-D-GLUCOSAMINE SYNTHASE"/>
    <property type="match status" value="1"/>
</dbReference>
<dbReference type="CDD" id="cd06423">
    <property type="entry name" value="CESA_like"/>
    <property type="match status" value="1"/>
</dbReference>
<proteinExistence type="inferred from homology"/>
<evidence type="ECO:0000256" key="2">
    <source>
        <dbReference type="ARBA" id="ARBA00022676"/>
    </source>
</evidence>
<dbReference type="GO" id="GO:0016757">
    <property type="term" value="F:glycosyltransferase activity"/>
    <property type="evidence" value="ECO:0007669"/>
    <property type="project" value="UniProtKB-KW"/>
</dbReference>
<accession>A0A810PTM7</accession>
<protein>
    <recommendedName>
        <fullName evidence="5">Glycosyltransferase 2-like domain-containing protein</fullName>
    </recommendedName>
</protein>
<keyword evidence="2" id="KW-0328">Glycosyltransferase</keyword>
<dbReference type="PANTHER" id="PTHR43630">
    <property type="entry name" value="POLY-BETA-1,6-N-ACETYL-D-GLUCOSAMINE SYNTHASE"/>
    <property type="match status" value="1"/>
</dbReference>